<dbReference type="EMBL" id="JACASF010000011">
    <property type="protein sequence ID" value="KAF6449807.1"/>
    <property type="molecule type" value="Genomic_DNA"/>
</dbReference>
<feature type="chain" id="PRO_5029943242" description="C-C motif chemokine" evidence="9">
    <location>
        <begin position="28"/>
        <end position="96"/>
    </location>
</feature>
<keyword evidence="3 9" id="KW-0145">Chemotaxis</keyword>
<organism evidence="11 12">
    <name type="scientific">Molossus molossus</name>
    <name type="common">Pallas' mastiff bat</name>
    <name type="synonym">Vespertilio molossus</name>
    <dbReference type="NCBI Taxonomy" id="27622"/>
    <lineage>
        <taxon>Eukaryota</taxon>
        <taxon>Metazoa</taxon>
        <taxon>Chordata</taxon>
        <taxon>Craniata</taxon>
        <taxon>Vertebrata</taxon>
        <taxon>Euteleostomi</taxon>
        <taxon>Mammalia</taxon>
        <taxon>Eutheria</taxon>
        <taxon>Laurasiatheria</taxon>
        <taxon>Chiroptera</taxon>
        <taxon>Yangochiroptera</taxon>
        <taxon>Molossidae</taxon>
        <taxon>Molossus</taxon>
    </lineage>
</organism>
<reference evidence="11 12" key="1">
    <citation type="journal article" date="2020" name="Nature">
        <title>Six reference-quality genomes reveal evolution of bat adaptations.</title>
        <authorList>
            <person name="Jebb D."/>
            <person name="Huang Z."/>
            <person name="Pippel M."/>
            <person name="Hughes G.M."/>
            <person name="Lavrichenko K."/>
            <person name="Devanna P."/>
            <person name="Winkler S."/>
            <person name="Jermiin L.S."/>
            <person name="Skirmuntt E.C."/>
            <person name="Katzourakis A."/>
            <person name="Burkitt-Gray L."/>
            <person name="Ray D.A."/>
            <person name="Sullivan K.A.M."/>
            <person name="Roscito J.G."/>
            <person name="Kirilenko B.M."/>
            <person name="Davalos L.M."/>
            <person name="Corthals A.P."/>
            <person name="Power M.L."/>
            <person name="Jones G."/>
            <person name="Ransome R.D."/>
            <person name="Dechmann D.K.N."/>
            <person name="Locatelli A.G."/>
            <person name="Puechmaille S.J."/>
            <person name="Fedrigo O."/>
            <person name="Jarvis E.D."/>
            <person name="Hiller M."/>
            <person name="Vernes S.C."/>
            <person name="Myers E.W."/>
            <person name="Teeling E.C."/>
        </authorList>
    </citation>
    <scope>NUCLEOTIDE SEQUENCE [LARGE SCALE GENOMIC DNA]</scope>
    <source>
        <strain evidence="11">MMolMol1</strain>
        <tissue evidence="11">Muscle</tissue>
    </source>
</reference>
<dbReference type="Pfam" id="PF00048">
    <property type="entry name" value="IL8"/>
    <property type="match status" value="1"/>
</dbReference>
<protein>
    <recommendedName>
        <fullName evidence="9">C-C motif chemokine</fullName>
    </recommendedName>
</protein>
<accession>A0A7J8FPW6</accession>
<dbReference type="InParanoid" id="A0A7J8FPW6"/>
<evidence type="ECO:0000259" key="10">
    <source>
        <dbReference type="SMART" id="SM00199"/>
    </source>
</evidence>
<evidence type="ECO:0000256" key="5">
    <source>
        <dbReference type="ARBA" id="ARBA00022525"/>
    </source>
</evidence>
<dbReference type="GO" id="GO:0005615">
    <property type="term" value="C:extracellular space"/>
    <property type="evidence" value="ECO:0007669"/>
    <property type="project" value="UniProtKB-KW"/>
</dbReference>
<keyword evidence="8" id="KW-0395">Inflammatory response</keyword>
<keyword evidence="12" id="KW-1185">Reference proteome</keyword>
<keyword evidence="6 9" id="KW-0732">Signal</keyword>
<feature type="domain" description="Chemokine interleukin-8-like" evidence="10">
    <location>
        <begin position="29"/>
        <end position="89"/>
    </location>
</feature>
<name>A0A7J8FPW6_MOLMO</name>
<keyword evidence="4 9" id="KW-0202">Cytokine</keyword>
<sequence>MTGSHKRLLLAACMSALLLLLCSQSDASTFDCCLRYTQNAIPPRAIKGFTQQLSNEACDIDAVIFHTRRGFAVCADPKKKWVKHAVHLLSQRVRRM</sequence>
<comment type="caution">
    <text evidence="11">The sequence shown here is derived from an EMBL/GenBank/DDBJ whole genome shotgun (WGS) entry which is preliminary data.</text>
</comment>
<dbReference type="PANTHER" id="PTHR12015:SF108">
    <property type="entry name" value="C-C MOTIF CHEMOKINE 20"/>
    <property type="match status" value="1"/>
</dbReference>
<evidence type="ECO:0000256" key="8">
    <source>
        <dbReference type="ARBA" id="ARBA00023198"/>
    </source>
</evidence>
<comment type="subcellular location">
    <subcellularLocation>
        <location evidence="1 9">Secreted</location>
    </subcellularLocation>
</comment>
<dbReference type="CDD" id="cd01119">
    <property type="entry name" value="Chemokine_CC_DCCL"/>
    <property type="match status" value="1"/>
</dbReference>
<dbReference type="FunFam" id="2.40.50.40:FF:000012">
    <property type="entry name" value="C-C motif chemokine"/>
    <property type="match status" value="1"/>
</dbReference>
<evidence type="ECO:0000256" key="1">
    <source>
        <dbReference type="ARBA" id="ARBA00004613"/>
    </source>
</evidence>
<evidence type="ECO:0000256" key="7">
    <source>
        <dbReference type="ARBA" id="ARBA00023157"/>
    </source>
</evidence>
<evidence type="ECO:0000313" key="12">
    <source>
        <dbReference type="Proteomes" id="UP000550707"/>
    </source>
</evidence>
<dbReference type="InterPro" id="IPR000827">
    <property type="entry name" value="Chemokine_CC_CS"/>
</dbReference>
<feature type="signal peptide" evidence="9">
    <location>
        <begin position="1"/>
        <end position="27"/>
    </location>
</feature>
<evidence type="ECO:0000256" key="9">
    <source>
        <dbReference type="RuleBase" id="RU361150"/>
    </source>
</evidence>
<comment type="similarity">
    <text evidence="2 9">Belongs to the intercrine beta (chemokine CC) family.</text>
</comment>
<evidence type="ECO:0000256" key="2">
    <source>
        <dbReference type="ARBA" id="ARBA00010868"/>
    </source>
</evidence>
<proteinExistence type="inferred from homology"/>
<dbReference type="GO" id="GO:0006954">
    <property type="term" value="P:inflammatory response"/>
    <property type="evidence" value="ECO:0007669"/>
    <property type="project" value="UniProtKB-KW"/>
</dbReference>
<dbReference type="SUPFAM" id="SSF54117">
    <property type="entry name" value="Interleukin 8-like chemokines"/>
    <property type="match status" value="1"/>
</dbReference>
<dbReference type="PANTHER" id="PTHR12015">
    <property type="entry name" value="SMALL INDUCIBLE CYTOKINE A"/>
    <property type="match status" value="1"/>
</dbReference>
<dbReference type="FunCoup" id="A0A7J8FPW6">
    <property type="interactions" value="337"/>
</dbReference>
<keyword evidence="7" id="KW-1015">Disulfide bond</keyword>
<dbReference type="PROSITE" id="PS00472">
    <property type="entry name" value="SMALL_CYTOKINES_CC"/>
    <property type="match status" value="1"/>
</dbReference>
<dbReference type="InterPro" id="IPR001811">
    <property type="entry name" value="Chemokine_IL8-like_dom"/>
</dbReference>
<dbReference type="Gene3D" id="2.40.50.40">
    <property type="match status" value="1"/>
</dbReference>
<dbReference type="GO" id="GO:0008009">
    <property type="term" value="F:chemokine activity"/>
    <property type="evidence" value="ECO:0007669"/>
    <property type="project" value="InterPro"/>
</dbReference>
<evidence type="ECO:0000256" key="6">
    <source>
        <dbReference type="ARBA" id="ARBA00022729"/>
    </source>
</evidence>
<dbReference type="GO" id="GO:0006955">
    <property type="term" value="P:immune response"/>
    <property type="evidence" value="ECO:0007669"/>
    <property type="project" value="InterPro"/>
</dbReference>
<gene>
    <name evidence="11" type="ORF">HJG59_002342</name>
</gene>
<dbReference type="InterPro" id="IPR036048">
    <property type="entry name" value="Interleukin_8-like_sf"/>
</dbReference>
<keyword evidence="5 9" id="KW-0964">Secreted</keyword>
<dbReference type="Proteomes" id="UP000550707">
    <property type="component" value="Unassembled WGS sequence"/>
</dbReference>
<dbReference type="OrthoDB" id="8870994at2759"/>
<evidence type="ECO:0000313" key="11">
    <source>
        <dbReference type="EMBL" id="KAF6449807.1"/>
    </source>
</evidence>
<evidence type="ECO:0000256" key="3">
    <source>
        <dbReference type="ARBA" id="ARBA00022500"/>
    </source>
</evidence>
<dbReference type="InterPro" id="IPR034133">
    <property type="entry name" value="Chemokine_CC_DCCL"/>
</dbReference>
<dbReference type="InterPro" id="IPR039809">
    <property type="entry name" value="Chemokine_b/g/d"/>
</dbReference>
<dbReference type="SMART" id="SM00199">
    <property type="entry name" value="SCY"/>
    <property type="match status" value="1"/>
</dbReference>
<evidence type="ECO:0000256" key="4">
    <source>
        <dbReference type="ARBA" id="ARBA00022514"/>
    </source>
</evidence>
<dbReference type="AlphaFoldDB" id="A0A7J8FPW6"/>